<feature type="compositionally biased region" description="Basic and acidic residues" evidence="1">
    <location>
        <begin position="542"/>
        <end position="555"/>
    </location>
</feature>
<feature type="region of interest" description="Disordered" evidence="1">
    <location>
        <begin position="1"/>
        <end position="24"/>
    </location>
</feature>
<feature type="region of interest" description="Disordered" evidence="1">
    <location>
        <begin position="967"/>
        <end position="1003"/>
    </location>
</feature>
<feature type="compositionally biased region" description="Polar residues" evidence="1">
    <location>
        <begin position="658"/>
        <end position="668"/>
    </location>
</feature>
<protein>
    <recommendedName>
        <fullName evidence="6">Testis-expressed protein 15</fullName>
    </recommendedName>
</protein>
<dbReference type="PANTHER" id="PTHR22380">
    <property type="entry name" value="TESTIS-EXPRESSED PROTEIN 15"/>
    <property type="match status" value="1"/>
</dbReference>
<feature type="compositionally biased region" description="Basic and acidic residues" evidence="1">
    <location>
        <begin position="1"/>
        <end position="11"/>
    </location>
</feature>
<feature type="region of interest" description="Disordered" evidence="1">
    <location>
        <begin position="1444"/>
        <end position="1483"/>
    </location>
</feature>
<feature type="region of interest" description="Disordered" evidence="1">
    <location>
        <begin position="1120"/>
        <end position="1140"/>
    </location>
</feature>
<dbReference type="GO" id="GO:0007130">
    <property type="term" value="P:synaptonemal complex assembly"/>
    <property type="evidence" value="ECO:0007669"/>
    <property type="project" value="TreeGrafter"/>
</dbReference>
<feature type="compositionally biased region" description="Low complexity" evidence="1">
    <location>
        <begin position="981"/>
        <end position="990"/>
    </location>
</feature>
<comment type="caution">
    <text evidence="4">The sequence shown here is derived from an EMBL/GenBank/DDBJ whole genome shotgun (WGS) entry which is preliminary data.</text>
</comment>
<dbReference type="GO" id="GO:0007140">
    <property type="term" value="P:male meiotic nuclear division"/>
    <property type="evidence" value="ECO:0007669"/>
    <property type="project" value="InterPro"/>
</dbReference>
<evidence type="ECO:0000313" key="4">
    <source>
        <dbReference type="EMBL" id="KAK7126246.1"/>
    </source>
</evidence>
<accession>A0AAN9GV12</accession>
<dbReference type="SUPFAM" id="SSF56399">
    <property type="entry name" value="ADP-ribosylation"/>
    <property type="match status" value="1"/>
</dbReference>
<evidence type="ECO:0000259" key="3">
    <source>
        <dbReference type="Pfam" id="PF15326"/>
    </source>
</evidence>
<evidence type="ECO:0000259" key="2">
    <source>
        <dbReference type="Pfam" id="PF12509"/>
    </source>
</evidence>
<name>A0AAN9GV12_9TELE</name>
<feature type="compositionally biased region" description="Polar residues" evidence="1">
    <location>
        <begin position="631"/>
        <end position="641"/>
    </location>
</feature>
<gene>
    <name evidence="4" type="ORF">R3I93_021582</name>
</gene>
<feature type="compositionally biased region" description="Low complexity" evidence="1">
    <location>
        <begin position="1464"/>
        <end position="1476"/>
    </location>
</feature>
<feature type="compositionally biased region" description="Basic and acidic residues" evidence="1">
    <location>
        <begin position="1130"/>
        <end position="1140"/>
    </location>
</feature>
<keyword evidence="5" id="KW-1185">Reference proteome</keyword>
<dbReference type="PANTHER" id="PTHR22380:SF1">
    <property type="entry name" value="TESTIS-EXPRESSED PROTEIN 15"/>
    <property type="match status" value="1"/>
</dbReference>
<feature type="region of interest" description="Disordered" evidence="1">
    <location>
        <begin position="312"/>
        <end position="343"/>
    </location>
</feature>
<dbReference type="Pfam" id="PF12509">
    <property type="entry name" value="DUF3715"/>
    <property type="match status" value="1"/>
</dbReference>
<dbReference type="GO" id="GO:0010569">
    <property type="term" value="P:regulation of double-strand break repair via homologous recombination"/>
    <property type="evidence" value="ECO:0007669"/>
    <property type="project" value="InterPro"/>
</dbReference>
<feature type="domain" description="Testis expressed sequence 15" evidence="3">
    <location>
        <begin position="1562"/>
        <end position="1714"/>
    </location>
</feature>
<dbReference type="Gene3D" id="3.90.228.10">
    <property type="match status" value="1"/>
</dbReference>
<reference evidence="4 5" key="1">
    <citation type="submission" date="2024-02" db="EMBL/GenBank/DDBJ databases">
        <title>Chromosome-level genome assembly of the Eurasian Minnow (Phoxinus phoxinus).</title>
        <authorList>
            <person name="Oriowo T.O."/>
            <person name="Martin S."/>
            <person name="Stange M."/>
            <person name="Chrysostomakis Y."/>
            <person name="Brown T."/>
            <person name="Winkler S."/>
            <person name="Kukowka S."/>
            <person name="Myers E.W."/>
            <person name="Bohne A."/>
        </authorList>
    </citation>
    <scope>NUCLEOTIDE SEQUENCE [LARGE SCALE GENOMIC DNA]</scope>
    <source>
        <strain evidence="4">ZFMK-TIS-60720</strain>
        <tissue evidence="4">Whole Organism</tissue>
    </source>
</reference>
<dbReference type="InterPro" id="IPR032765">
    <property type="entry name" value="TEX15_dom"/>
</dbReference>
<feature type="compositionally biased region" description="Polar residues" evidence="1">
    <location>
        <begin position="12"/>
        <end position="24"/>
    </location>
</feature>
<dbReference type="EMBL" id="JAYKXH010000023">
    <property type="protein sequence ID" value="KAK7126246.1"/>
    <property type="molecule type" value="Genomic_DNA"/>
</dbReference>
<organism evidence="4 5">
    <name type="scientific">Phoxinus phoxinus</name>
    <name type="common">Eurasian minnow</name>
    <dbReference type="NCBI Taxonomy" id="58324"/>
    <lineage>
        <taxon>Eukaryota</taxon>
        <taxon>Metazoa</taxon>
        <taxon>Chordata</taxon>
        <taxon>Craniata</taxon>
        <taxon>Vertebrata</taxon>
        <taxon>Euteleostomi</taxon>
        <taxon>Actinopterygii</taxon>
        <taxon>Neopterygii</taxon>
        <taxon>Teleostei</taxon>
        <taxon>Ostariophysi</taxon>
        <taxon>Cypriniformes</taxon>
        <taxon>Leuciscidae</taxon>
        <taxon>Phoxininae</taxon>
        <taxon>Phoxinus</taxon>
    </lineage>
</organism>
<proteinExistence type="predicted"/>
<dbReference type="GO" id="GO:0005634">
    <property type="term" value="C:nucleus"/>
    <property type="evidence" value="ECO:0007669"/>
    <property type="project" value="TreeGrafter"/>
</dbReference>
<evidence type="ECO:0008006" key="6">
    <source>
        <dbReference type="Google" id="ProtNLM"/>
    </source>
</evidence>
<dbReference type="Proteomes" id="UP001364617">
    <property type="component" value="Unassembled WGS sequence"/>
</dbReference>
<evidence type="ECO:0000256" key="1">
    <source>
        <dbReference type="SAM" id="MobiDB-lite"/>
    </source>
</evidence>
<feature type="compositionally biased region" description="Polar residues" evidence="1">
    <location>
        <begin position="320"/>
        <end position="341"/>
    </location>
</feature>
<feature type="region of interest" description="Disordered" evidence="1">
    <location>
        <begin position="806"/>
        <end position="827"/>
    </location>
</feature>
<feature type="domain" description="TASOR pseudo-PARP" evidence="2">
    <location>
        <begin position="96"/>
        <end position="241"/>
    </location>
</feature>
<feature type="compositionally biased region" description="Basic residues" evidence="1">
    <location>
        <begin position="1448"/>
        <end position="1463"/>
    </location>
</feature>
<feature type="region of interest" description="Disordered" evidence="1">
    <location>
        <begin position="612"/>
        <end position="700"/>
    </location>
</feature>
<dbReference type="InterPro" id="IPR026616">
    <property type="entry name" value="TEX15"/>
</dbReference>
<evidence type="ECO:0000313" key="5">
    <source>
        <dbReference type="Proteomes" id="UP001364617"/>
    </source>
</evidence>
<dbReference type="InterPro" id="IPR022188">
    <property type="entry name" value="TASOR_DUF3715"/>
</dbReference>
<sequence>MERRQREEAVESSRSQQSALTATLKNFTIPRKKHTSGEVRLERCSAESRDYSLIQTKLRDSNLDSRKDRANAWIWRDVCLVHNEELFKKFSEKRAEMRAKGRHGREVEESFCFLAASDQMAAQIYQHGLRVGNTVQHALGKPSHGVYLFKHVDVALKSTTSTLSAKKLLIFKVLYGKVKKIAPSLDWNKTQDPTVSFDCHMCKDAASHRDPLHQQVLGSAVFLFDYNEKQELSERPRQCLPYAVVSFVPASNAILTVPANLQLSPSTLPVGQVHDRFKACTVAERRRKGNTATITFKHFGMPGCFETDYTPQNPAPFQKTDMQNTQSLKPKQCQTPASEDSSAVPVMGHTALSQSLVGKKAFTRGRRDSKWDKKPQSPLDKISTIVYSSRLVKDPRLSRQEANRQTNCSEAEAAWDNKNVQRVCQTQECDSKEPSNNDQMEVQRENGCSLKSSMNDQCVPIPALPSLKLFKMKFQKYAAYFRMNEEERHQNIWSQVNMSPEQKQELADRIHFYEVYYEKYKKGKLFQKISETKETSSLSQSEPKENHVLQTKHTDGQNQSEQAQPHDAASLSDYNDFVNGDKLSTTHIHETKHPDHPEPSTEIKGQDHMLSETHQEDPNGCRIQSPDKLSEQSLVPGSPSLNEKADRQSVQFDLKHPSPSNEATLNHSNECEGALSGSAGEDEQDSGSASGVNLDERPSTESSLVYANHIMDIANCVEVSSCGASDNCNLSPAMAVKEKWDGKSCSSVQEMDSFRQEKCCEISPELDVETAQLETLYKRLQLDQLLPSKNPKHVFSSRAYLMPRGMGRPADTISTPKNVSKDHSKAETNLDTRCSRNLHLLVNLKANETSASAHKREMLSLSERFSKIKGLQKKLSGRNNKVIHTPGTQMCSGEGHKETETCNAELIQLLAQRFSKSKSLRRPGSKKACLRKRHTVLSLAHSLKRSKYLKKTHFWKAKKNLSRRIVSAKSADETVNSKATSDSSNSLSQSSEKDQDPDSNLRVISHTSDVDDDRQWLHIQSCQEANAFRSIIQYQCCPTVSVISKDLTPSIGFNTIPEAKEEAINPTEPCSEDLCESNSDITGKASKDLTSHLISVMEDEGEQVRTTKNISNQNKISLMKRTSKDCGSSTERKEEKVTSETRLDPLINEDLTMKISVDDNVDASESLSTGDYEALKASSDMTASNSHTTQQTNMTQGAKVIYTIDNTAETDTIKREQHGSSRNLQAREHMPANIPNMNQSCLEISTNTSNGSSVLSIDTDATSDSKQCGLESLKCASNNVVDLTVDDPVLNGQWEISSENIKSSNTNSLGSTKSPSTHIIKYKYDLSRPEPNKKDDVNSPETQLISKLRDYLTKFESTVKKQEAVNEDLKDRPVVWITLDSAAHKQHLFEQSQYCMVNLPCLMPPGCDAVTQDYPSECTEIPVQTRSTPRGEHAQPDVCLLVPVESKRGRRSSQTKHTRRSRRSSVISVSPDSTSVLDTVKDNTSPLVQVNDLNTGSPEISINNTPSAQFQMQRASTTGRQNPSENLDSLCERKSQENQPLNTIEIIDDGDVSSTFPDNEYSIGDISNTLKLADETTSLTKLGSLQSKCKNMLQHFISSFERDQKVPFDQSFVSRCLILEQYLDHPPTQVDLKYEAVNSYLELQMMMEAWQFVENKMNFMRGKPTFRSLLWYDPSLYGELYKGEVGFQQQSSLFASFQNILAQDGYSKLQEYYSAVSLLHQQLHAAPDASYYMYLKSKRELLEAEAALRNPHDIKSFFLSVPIAAMINFGDNLERLEKVHKVIMTFVETPSDQLPGTFDVGKAEHLSIACRYLQEKALFLKSCKEVISKISWFGIEHLLYDASKVLVWQDMGHGAPSEILKTYKNSNPQIIFGVTESGVTLVNKVDQPPPSMDGAEARHKSHAARKRKSLQLWMSSQPSDAQSINVDKEVAYNMAKRRATHPPVTQCNMHNEGVNPHFQTTPATHVGIPRPYYTHPHRAEPGHLGKVGSTAADWTMSAPSTSHAHSDINPHLLSKRRVTLSHSDERRSLADVQRAQWPLVSAPQATLRGDSCVTHPTFDSVKYRHTNTAAHRPVLTHEQMNHFSLAMTQPYNLATCPLNMNAVPPPAPHSLTHGPVPSRITAIHYPYFLLNGQTYTTGSTAAGHPETRYYPNTMG</sequence>
<dbReference type="Pfam" id="PF15326">
    <property type="entry name" value="TEX15"/>
    <property type="match status" value="1"/>
</dbReference>
<feature type="region of interest" description="Disordered" evidence="1">
    <location>
        <begin position="534"/>
        <end position="581"/>
    </location>
</feature>